<dbReference type="EMBL" id="AP019798">
    <property type="protein sequence ID" value="BBL88829.1"/>
    <property type="molecule type" value="Genomic_DNA"/>
</dbReference>
<dbReference type="KEGG" id="vro:BSZ04_15830"/>
<dbReference type="Gene3D" id="1.10.3210.10">
    <property type="entry name" value="Hypothetical protein af1432"/>
    <property type="match status" value="1"/>
</dbReference>
<dbReference type="InterPro" id="IPR013976">
    <property type="entry name" value="HDOD"/>
</dbReference>
<dbReference type="Proteomes" id="UP000315115">
    <property type="component" value="Chromosome 1"/>
</dbReference>
<evidence type="ECO:0000313" key="2">
    <source>
        <dbReference type="Proteomes" id="UP000315115"/>
    </source>
</evidence>
<protein>
    <submittedName>
        <fullName evidence="1">Uncharacterized protein</fullName>
    </submittedName>
</protein>
<dbReference type="AlphaFoldDB" id="A0A510I5F4"/>
<dbReference type="Pfam" id="PF08668">
    <property type="entry name" value="HDOD"/>
    <property type="match status" value="1"/>
</dbReference>
<gene>
    <name evidence="1" type="ORF">VroAM7_14820</name>
</gene>
<dbReference type="RefSeq" id="WP_010447996.1">
    <property type="nucleotide sequence ID" value="NZ_AP019798.1"/>
</dbReference>
<proteinExistence type="predicted"/>
<dbReference type="GeneID" id="47656753"/>
<accession>A0A510I5F4</accession>
<name>A0A510I5F4_9VIBR</name>
<sequence length="405" mass="46245">MLLTKKTYTQEAIDIASKVSKEVEIRHAKWLVSMKYLVDQTEVDDLLSLQGRYCDDVIFNEDERITRNQRILLMCEQERVQERRQVVEDKQKTLRKVVRDVSRVAERMLISKLESYPIDKLCGGIPLFDHFASFAYSPSLSFSKLGTLTTLSHQLNSTIVDLISNPKFCERLGRKPKGVPDAKVAIGQIGIENCRLLFPVLMARPMLKWADQNTKLIAPKMWQHLVVTANVTRMRLQSAGVREPDAGILIGVLRTLGNFVIVNHFTYTFEDALVEVMLNYRKAEKKEEYYACADIKANTAFLPKVIHEMEASITRRILESYDWPKASLHIKNAVIEDLDNIPILERSDYGAALAQAKAYSIYEGLTKSSAFIDKHKPFWFANVQMSGEALKEVRSRIPGKLTLTM</sequence>
<reference evidence="2" key="1">
    <citation type="submission" date="2019-07" db="EMBL/GenBank/DDBJ databases">
        <title>Complete Genome Sequences of Vibrion rotiferianus strain AM7.</title>
        <authorList>
            <person name="Miyazaki K."/>
            <person name="Wiseschart A."/>
            <person name="Pootanakit K."/>
            <person name="Ishimori K."/>
            <person name="Kitahara K."/>
        </authorList>
    </citation>
    <scope>NUCLEOTIDE SEQUENCE [LARGE SCALE GENOMIC DNA]</scope>
    <source>
        <strain evidence="2">AM7</strain>
    </source>
</reference>
<evidence type="ECO:0000313" key="1">
    <source>
        <dbReference type="EMBL" id="BBL88829.1"/>
    </source>
</evidence>
<organism evidence="1 2">
    <name type="scientific">Vibrio rotiferianus</name>
    <dbReference type="NCBI Taxonomy" id="190895"/>
    <lineage>
        <taxon>Bacteria</taxon>
        <taxon>Pseudomonadati</taxon>
        <taxon>Pseudomonadota</taxon>
        <taxon>Gammaproteobacteria</taxon>
        <taxon>Vibrionales</taxon>
        <taxon>Vibrionaceae</taxon>
        <taxon>Vibrio</taxon>
    </lineage>
</organism>
<dbReference type="SUPFAM" id="SSF109604">
    <property type="entry name" value="HD-domain/PDEase-like"/>
    <property type="match status" value="1"/>
</dbReference>